<dbReference type="EMBL" id="JACGCM010001872">
    <property type="protein sequence ID" value="KAF6147907.1"/>
    <property type="molecule type" value="Genomic_DNA"/>
</dbReference>
<sequence>MAFIGSKLVSLLIILNLIFFTCVSSCKVGCPPLVKPPKIPSILPAAPAKCPINTLKLGLCANLLGGLLHIIIGLVDLDAAVCLCTAIKANVLGIILDVPVALSLLLNHCGKTVPNGFTC</sequence>
<dbReference type="InterPro" id="IPR027923">
    <property type="entry name" value="Hydrophob_seed_dom"/>
</dbReference>
<name>A0A7J7LZ79_9MAGN</name>
<accession>A0A7J7LZ79</accession>
<dbReference type="InterPro" id="IPR051636">
    <property type="entry name" value="Plant_LTP/defense-related"/>
</dbReference>
<proteinExistence type="predicted"/>
<dbReference type="InterPro" id="IPR036312">
    <property type="entry name" value="Bifun_inhib/LTP/seed_sf"/>
</dbReference>
<evidence type="ECO:0000313" key="3">
    <source>
        <dbReference type="EMBL" id="KAF6147907.1"/>
    </source>
</evidence>
<evidence type="ECO:0000256" key="1">
    <source>
        <dbReference type="SAM" id="SignalP"/>
    </source>
</evidence>
<feature type="chain" id="PRO_5029640463" description="Hydrophobic seed protein domain-containing protein" evidence="1">
    <location>
        <begin position="26"/>
        <end position="119"/>
    </location>
</feature>
<reference evidence="3 4" key="1">
    <citation type="journal article" date="2020" name="IScience">
        <title>Genome Sequencing of the Endangered Kingdonia uniflora (Circaeasteraceae, Ranunculales) Reveals Potential Mechanisms of Evolutionary Specialization.</title>
        <authorList>
            <person name="Sun Y."/>
            <person name="Deng T."/>
            <person name="Zhang A."/>
            <person name="Moore M.J."/>
            <person name="Landis J.B."/>
            <person name="Lin N."/>
            <person name="Zhang H."/>
            <person name="Zhang X."/>
            <person name="Huang J."/>
            <person name="Zhang X."/>
            <person name="Sun H."/>
            <person name="Wang H."/>
        </authorList>
    </citation>
    <scope>NUCLEOTIDE SEQUENCE [LARGE SCALE GENOMIC DNA]</scope>
    <source>
        <strain evidence="3">TB1705</strain>
        <tissue evidence="3">Leaf</tissue>
    </source>
</reference>
<evidence type="ECO:0000313" key="4">
    <source>
        <dbReference type="Proteomes" id="UP000541444"/>
    </source>
</evidence>
<keyword evidence="1" id="KW-0732">Signal</keyword>
<dbReference type="AlphaFoldDB" id="A0A7J7LZ79"/>
<gene>
    <name evidence="3" type="ORF">GIB67_014487</name>
</gene>
<dbReference type="Gene3D" id="1.10.110.10">
    <property type="entry name" value="Plant lipid-transfer and hydrophobic proteins"/>
    <property type="match status" value="1"/>
</dbReference>
<feature type="signal peptide" evidence="1">
    <location>
        <begin position="1"/>
        <end position="25"/>
    </location>
</feature>
<organism evidence="3 4">
    <name type="scientific">Kingdonia uniflora</name>
    <dbReference type="NCBI Taxonomy" id="39325"/>
    <lineage>
        <taxon>Eukaryota</taxon>
        <taxon>Viridiplantae</taxon>
        <taxon>Streptophyta</taxon>
        <taxon>Embryophyta</taxon>
        <taxon>Tracheophyta</taxon>
        <taxon>Spermatophyta</taxon>
        <taxon>Magnoliopsida</taxon>
        <taxon>Ranunculales</taxon>
        <taxon>Circaeasteraceae</taxon>
        <taxon>Kingdonia</taxon>
    </lineage>
</organism>
<dbReference type="PANTHER" id="PTHR31731">
    <property type="match status" value="1"/>
</dbReference>
<feature type="domain" description="Hydrophobic seed protein" evidence="2">
    <location>
        <begin position="50"/>
        <end position="119"/>
    </location>
</feature>
<dbReference type="SUPFAM" id="SSF47699">
    <property type="entry name" value="Bifunctional inhibitor/lipid-transfer protein/seed storage 2S albumin"/>
    <property type="match status" value="1"/>
</dbReference>
<evidence type="ECO:0000259" key="2">
    <source>
        <dbReference type="Pfam" id="PF14547"/>
    </source>
</evidence>
<dbReference type="Pfam" id="PF14547">
    <property type="entry name" value="Hydrophob_seed"/>
    <property type="match status" value="1"/>
</dbReference>
<dbReference type="CDD" id="cd01958">
    <property type="entry name" value="HPS_like"/>
    <property type="match status" value="1"/>
</dbReference>
<protein>
    <recommendedName>
        <fullName evidence="2">Hydrophobic seed protein domain-containing protein</fullName>
    </recommendedName>
</protein>
<dbReference type="Proteomes" id="UP000541444">
    <property type="component" value="Unassembled WGS sequence"/>
</dbReference>
<comment type="caution">
    <text evidence="3">The sequence shown here is derived from an EMBL/GenBank/DDBJ whole genome shotgun (WGS) entry which is preliminary data.</text>
</comment>
<keyword evidence="4" id="KW-1185">Reference proteome</keyword>
<dbReference type="OrthoDB" id="1717930at2759"/>